<keyword evidence="6" id="KW-1185">Reference proteome</keyword>
<evidence type="ECO:0000313" key="5">
    <source>
        <dbReference type="EMBL" id="GAE84608.1"/>
    </source>
</evidence>
<evidence type="ECO:0000259" key="2">
    <source>
        <dbReference type="Pfam" id="PF17389"/>
    </source>
</evidence>
<name>W4UVI2_9BACE</name>
<dbReference type="GO" id="GO:0005975">
    <property type="term" value="P:carbohydrate metabolic process"/>
    <property type="evidence" value="ECO:0007669"/>
    <property type="project" value="InterPro"/>
</dbReference>
<dbReference type="Proteomes" id="UP000019131">
    <property type="component" value="Unassembled WGS sequence"/>
</dbReference>
<dbReference type="InterPro" id="IPR035396">
    <property type="entry name" value="Bac_rhamnosid6H"/>
</dbReference>
<gene>
    <name evidence="5" type="ORF">JCM10512_2966</name>
</gene>
<evidence type="ECO:0000259" key="3">
    <source>
        <dbReference type="Pfam" id="PF17390"/>
    </source>
</evidence>
<evidence type="ECO:0000256" key="1">
    <source>
        <dbReference type="SAM" id="SignalP"/>
    </source>
</evidence>
<dbReference type="InterPro" id="IPR035398">
    <property type="entry name" value="Bac_rhamnosid_C"/>
</dbReference>
<dbReference type="Gene3D" id="1.50.10.10">
    <property type="match status" value="1"/>
</dbReference>
<dbReference type="Pfam" id="PF17389">
    <property type="entry name" value="Bac_rhamnosid6H"/>
    <property type="match status" value="1"/>
</dbReference>
<feature type="domain" description="Alpha-L-rhamnosidase C-terminal" evidence="3">
    <location>
        <begin position="647"/>
        <end position="684"/>
    </location>
</feature>
<feature type="domain" description="Alpha-rhamnosidase-like N-terminal" evidence="4">
    <location>
        <begin position="67"/>
        <end position="287"/>
    </location>
</feature>
<feature type="signal peptide" evidence="1">
    <location>
        <begin position="1"/>
        <end position="25"/>
    </location>
</feature>
<keyword evidence="1" id="KW-0732">Signal</keyword>
<comment type="caution">
    <text evidence="5">The sequence shown here is derived from an EMBL/GenBank/DDBJ whole genome shotgun (WGS) entry which is preliminary data.</text>
</comment>
<feature type="domain" description="Alpha-L-rhamnosidase six-hairpin glycosidase" evidence="2">
    <location>
        <begin position="311"/>
        <end position="643"/>
    </location>
</feature>
<reference evidence="5 6" key="1">
    <citation type="journal article" date="2014" name="Genome Announc.">
        <title>Draft Genome Sequence of Bacteroides reticulotermitis Strain JCM 10512T, Isolated from the Gut of a Termite.</title>
        <authorList>
            <person name="Yuki M."/>
            <person name="Oshima K."/>
            <person name="Suda W."/>
            <person name="Sakamoto M."/>
            <person name="Iida T."/>
            <person name="Hattori M."/>
            <person name="Ohkuma M."/>
        </authorList>
    </citation>
    <scope>NUCLEOTIDE SEQUENCE [LARGE SCALE GENOMIC DNA]</scope>
    <source>
        <strain evidence="5 6">JCM 10512</strain>
    </source>
</reference>
<dbReference type="PANTHER" id="PTHR34987:SF6">
    <property type="entry name" value="ALPHA-L-RHAMNOSIDASE SIX-HAIRPIN GLYCOSIDASE DOMAIN-CONTAINING PROTEIN"/>
    <property type="match status" value="1"/>
</dbReference>
<dbReference type="PANTHER" id="PTHR34987">
    <property type="entry name" value="C, PUTATIVE (AFU_ORTHOLOGUE AFUA_3G02880)-RELATED"/>
    <property type="match status" value="1"/>
</dbReference>
<dbReference type="AlphaFoldDB" id="W4UVI2"/>
<evidence type="ECO:0000313" key="6">
    <source>
        <dbReference type="Proteomes" id="UP000019131"/>
    </source>
</evidence>
<feature type="chain" id="PRO_5004851516" evidence="1">
    <location>
        <begin position="26"/>
        <end position="739"/>
    </location>
</feature>
<dbReference type="STRING" id="1445607.JCM10512_2966"/>
<dbReference type="InterPro" id="IPR048932">
    <property type="entry name" value="Rhamnosid-like_N_bacteroidetes"/>
</dbReference>
<dbReference type="Gene3D" id="2.60.420.10">
    <property type="entry name" value="Maltose phosphorylase, domain 3"/>
    <property type="match status" value="1"/>
</dbReference>
<dbReference type="InterPro" id="IPR012341">
    <property type="entry name" value="6hp_glycosidase-like_sf"/>
</dbReference>
<sequence>MTERKMRNRWMILLGALSMASSAFAQTWIWYPGDYEIWLGNQMNNRRTERGAFFPPFWKTDSHYVVVEFSKKINLAEPEEIQIAAEGKYNVKLDGKLQFGMPEKFQLPAGKHSLNIKVWNQATPPAVYVKGKTVKSDASWQVTYEDKEWIDESGKASDTSATIYMDAGSWNFNEAAQRPSAFQLEREPQQPVAQTAQPEGGVLYDFGKETFGFITLKNLSGKGTIALYYGESPEEAKDKAYCETLDKLQLESGRVTDLAINRTSSLDNGASNEYTLENSKAFRYVYVTHDPGVQIGAVSMQYEYLPETYRGSFRSSDEELNRIWEVGAYTMHLTTREFFIDGIKRDRWVWSGDAIQSYLMNYYLFFDSESVKRTIWLLRGKDPVTSHSNTIMDYTFYWFLSVYDYYMYSGDLHFVNQLYPRMQSMMDYVLGRTNKNGMVEGLSGDWVFVDWADGYLDKKGELSFEQILFCRSLETMALCANLTGDKAGQQKYEKLAGALKAKLEPSFWSDQKQAFVHNRVEGKQSDAVTRYANMFAVFFNYMSADKQQATKHSVLLNDSILKITTPYMRFYELEALCALGEQEAVMKEMKAYWGGMLNEGATSFWEKYNPEEKGTEHLAMYGRPYGKSLCHAWGASPIYLLGKYYLGVTPVKEGYKEFAVTPVLGGLKWMEGTVPTPNGDIHVYMDTKTIKVKATEGKGYLTIQSRRQPKANLGKVEKVSEGVWRLWIDSSQERVVNYR</sequence>
<evidence type="ECO:0000259" key="4">
    <source>
        <dbReference type="Pfam" id="PF21209"/>
    </source>
</evidence>
<dbReference type="Pfam" id="PF17390">
    <property type="entry name" value="Bac_rhamnosid_C"/>
    <property type="match status" value="1"/>
</dbReference>
<dbReference type="Pfam" id="PF21209">
    <property type="entry name" value="Bac_rhamnosid-like_N"/>
    <property type="match status" value="1"/>
</dbReference>
<dbReference type="EMBL" id="BAIV01000018">
    <property type="protein sequence ID" value="GAE84608.1"/>
    <property type="molecule type" value="Genomic_DNA"/>
</dbReference>
<protein>
    <submittedName>
        <fullName evidence="5">Alfa-L-rhamnosidase</fullName>
    </submittedName>
</protein>
<proteinExistence type="predicted"/>
<dbReference type="InterPro" id="IPR008928">
    <property type="entry name" value="6-hairpin_glycosidase_sf"/>
</dbReference>
<dbReference type="Gene3D" id="2.60.120.260">
    <property type="entry name" value="Galactose-binding domain-like"/>
    <property type="match status" value="2"/>
</dbReference>
<dbReference type="SUPFAM" id="SSF48208">
    <property type="entry name" value="Six-hairpin glycosidases"/>
    <property type="match status" value="1"/>
</dbReference>
<organism evidence="5 6">
    <name type="scientific">Bacteroides reticulotermitis JCM 10512</name>
    <dbReference type="NCBI Taxonomy" id="1445607"/>
    <lineage>
        <taxon>Bacteria</taxon>
        <taxon>Pseudomonadati</taxon>
        <taxon>Bacteroidota</taxon>
        <taxon>Bacteroidia</taxon>
        <taxon>Bacteroidales</taxon>
        <taxon>Bacteroidaceae</taxon>
        <taxon>Bacteroides</taxon>
    </lineage>
</organism>
<accession>W4UVI2</accession>